<gene>
    <name evidence="2" type="ORF">V1478_013428</name>
</gene>
<accession>A0ABD2AAU2</accession>
<evidence type="ECO:0000313" key="2">
    <source>
        <dbReference type="EMBL" id="KAL2717728.1"/>
    </source>
</evidence>
<dbReference type="EMBL" id="JAUDFV010000153">
    <property type="protein sequence ID" value="KAL2717728.1"/>
    <property type="molecule type" value="Genomic_DNA"/>
</dbReference>
<proteinExistence type="predicted"/>
<dbReference type="Proteomes" id="UP001607302">
    <property type="component" value="Unassembled WGS sequence"/>
</dbReference>
<evidence type="ECO:0000313" key="3">
    <source>
        <dbReference type="Proteomes" id="UP001607302"/>
    </source>
</evidence>
<name>A0ABD2AAU2_VESSQ</name>
<comment type="caution">
    <text evidence="2">The sequence shown here is derived from an EMBL/GenBank/DDBJ whole genome shotgun (WGS) entry which is preliminary data.</text>
</comment>
<feature type="region of interest" description="Disordered" evidence="1">
    <location>
        <begin position="87"/>
        <end position="111"/>
    </location>
</feature>
<reference evidence="2 3" key="1">
    <citation type="journal article" date="2024" name="Ann. Entomol. Soc. Am.">
        <title>Genomic analyses of the southern and eastern yellowjacket wasps (Hymenoptera: Vespidae) reveal evolutionary signatures of social life.</title>
        <authorList>
            <person name="Catto M.A."/>
            <person name="Caine P.B."/>
            <person name="Orr S.E."/>
            <person name="Hunt B.G."/>
            <person name="Goodisman M.A.D."/>
        </authorList>
    </citation>
    <scope>NUCLEOTIDE SEQUENCE [LARGE SCALE GENOMIC DNA]</scope>
    <source>
        <strain evidence="2">233</strain>
        <tissue evidence="2">Head and thorax</tissue>
    </source>
</reference>
<sequence>MRLQMLCDFYWYQVYCTKSPKITRGTVFQNNTSEASYKILKLILTFLYSKKFRIFYSNSGIAAISKDTFCLMATLLFSKDHNIYSETKGEDRRNKEIERRESIRHESPYAR</sequence>
<evidence type="ECO:0000256" key="1">
    <source>
        <dbReference type="SAM" id="MobiDB-lite"/>
    </source>
</evidence>
<dbReference type="AlphaFoldDB" id="A0ABD2AAU2"/>
<protein>
    <submittedName>
        <fullName evidence="2">Uncharacterized protein</fullName>
    </submittedName>
</protein>
<keyword evidence="3" id="KW-1185">Reference proteome</keyword>
<organism evidence="2 3">
    <name type="scientific">Vespula squamosa</name>
    <name type="common">Southern yellow jacket</name>
    <name type="synonym">Wasp</name>
    <dbReference type="NCBI Taxonomy" id="30214"/>
    <lineage>
        <taxon>Eukaryota</taxon>
        <taxon>Metazoa</taxon>
        <taxon>Ecdysozoa</taxon>
        <taxon>Arthropoda</taxon>
        <taxon>Hexapoda</taxon>
        <taxon>Insecta</taxon>
        <taxon>Pterygota</taxon>
        <taxon>Neoptera</taxon>
        <taxon>Endopterygota</taxon>
        <taxon>Hymenoptera</taxon>
        <taxon>Apocrita</taxon>
        <taxon>Aculeata</taxon>
        <taxon>Vespoidea</taxon>
        <taxon>Vespidae</taxon>
        <taxon>Vespinae</taxon>
        <taxon>Vespula</taxon>
    </lineage>
</organism>